<evidence type="ECO:0000256" key="1">
    <source>
        <dbReference type="ARBA" id="ARBA00023224"/>
    </source>
</evidence>
<comment type="similarity">
    <text evidence="2">Belongs to the methyl-accepting chemotaxis (MCP) protein family.</text>
</comment>
<keyword evidence="6" id="KW-1185">Reference proteome</keyword>
<evidence type="ECO:0000313" key="6">
    <source>
        <dbReference type="Proteomes" id="UP001519287"/>
    </source>
</evidence>
<evidence type="ECO:0000259" key="4">
    <source>
        <dbReference type="PROSITE" id="PS50111"/>
    </source>
</evidence>
<keyword evidence="1 3" id="KW-0807">Transducer</keyword>
<dbReference type="Pfam" id="PF00015">
    <property type="entry name" value="MCPsignal"/>
    <property type="match status" value="1"/>
</dbReference>
<dbReference type="SUPFAM" id="SSF46458">
    <property type="entry name" value="Globin-like"/>
    <property type="match status" value="1"/>
</dbReference>
<reference evidence="5 6" key="1">
    <citation type="submission" date="2021-03" db="EMBL/GenBank/DDBJ databases">
        <title>Genomic Encyclopedia of Type Strains, Phase IV (KMG-IV): sequencing the most valuable type-strain genomes for metagenomic binning, comparative biology and taxonomic classification.</title>
        <authorList>
            <person name="Goeker M."/>
        </authorList>
    </citation>
    <scope>NUCLEOTIDE SEQUENCE [LARGE SCALE GENOMIC DNA]</scope>
    <source>
        <strain evidence="5 6">DSM 26048</strain>
    </source>
</reference>
<dbReference type="PRINTS" id="PR00260">
    <property type="entry name" value="CHEMTRNSDUCR"/>
</dbReference>
<dbReference type="InterPro" id="IPR004089">
    <property type="entry name" value="MCPsignal_dom"/>
</dbReference>
<dbReference type="PROSITE" id="PS50111">
    <property type="entry name" value="CHEMOTAXIS_TRANSDUC_2"/>
    <property type="match status" value="1"/>
</dbReference>
<protein>
    <submittedName>
        <fullName evidence="5">Heme-based aerotactic transducer</fullName>
    </submittedName>
</protein>
<proteinExistence type="inferred from homology"/>
<dbReference type="InterPro" id="IPR012292">
    <property type="entry name" value="Globin/Proto"/>
</dbReference>
<dbReference type="InterPro" id="IPR044398">
    <property type="entry name" value="Globin-sensor_dom"/>
</dbReference>
<dbReference type="Proteomes" id="UP001519287">
    <property type="component" value="Unassembled WGS sequence"/>
</dbReference>
<dbReference type="InterPro" id="IPR039379">
    <property type="entry name" value="Protoglobin_sensor_dom"/>
</dbReference>
<dbReference type="EMBL" id="JAGGLB010000011">
    <property type="protein sequence ID" value="MBP1992002.1"/>
    <property type="molecule type" value="Genomic_DNA"/>
</dbReference>
<dbReference type="CDD" id="cd01068">
    <property type="entry name" value="globin_sensor"/>
    <property type="match status" value="1"/>
</dbReference>
<organism evidence="5 6">
    <name type="scientific">Paenibacillus eucommiae</name>
    <dbReference type="NCBI Taxonomy" id="1355755"/>
    <lineage>
        <taxon>Bacteria</taxon>
        <taxon>Bacillati</taxon>
        <taxon>Bacillota</taxon>
        <taxon>Bacilli</taxon>
        <taxon>Bacillales</taxon>
        <taxon>Paenibacillaceae</taxon>
        <taxon>Paenibacillus</taxon>
    </lineage>
</organism>
<dbReference type="InterPro" id="IPR004090">
    <property type="entry name" value="Chemotax_Me-accpt_rcpt"/>
</dbReference>
<evidence type="ECO:0000256" key="3">
    <source>
        <dbReference type="PROSITE-ProRule" id="PRU00284"/>
    </source>
</evidence>
<dbReference type="PANTHER" id="PTHR32089">
    <property type="entry name" value="METHYL-ACCEPTING CHEMOTAXIS PROTEIN MCPB"/>
    <property type="match status" value="1"/>
</dbReference>
<feature type="domain" description="Methyl-accepting transducer" evidence="4">
    <location>
        <begin position="154"/>
        <end position="334"/>
    </location>
</feature>
<dbReference type="PANTHER" id="PTHR32089:SF112">
    <property type="entry name" value="LYSOZYME-LIKE PROTEIN-RELATED"/>
    <property type="match status" value="1"/>
</dbReference>
<dbReference type="SUPFAM" id="SSF58104">
    <property type="entry name" value="Methyl-accepting chemotaxis protein (MCP) signaling domain"/>
    <property type="match status" value="1"/>
</dbReference>
<evidence type="ECO:0000256" key="2">
    <source>
        <dbReference type="ARBA" id="ARBA00029447"/>
    </source>
</evidence>
<dbReference type="Gene3D" id="1.10.490.10">
    <property type="entry name" value="Globins"/>
    <property type="match status" value="1"/>
</dbReference>
<dbReference type="Pfam" id="PF11563">
    <property type="entry name" value="Protoglobin"/>
    <property type="match status" value="1"/>
</dbReference>
<dbReference type="Gene3D" id="1.10.287.950">
    <property type="entry name" value="Methyl-accepting chemotaxis protein"/>
    <property type="match status" value="1"/>
</dbReference>
<gene>
    <name evidence="5" type="ORF">J2Z66_003610</name>
</gene>
<name>A0ABS4IWN3_9BACL</name>
<comment type="caution">
    <text evidence="5">The sequence shown here is derived from an EMBL/GenBank/DDBJ whole genome shotgun (WGS) entry which is preliminary data.</text>
</comment>
<sequence>MIQVTEARKAMLDYIGLTDEDLQILKNKEAEFKQIVTALVDELYDDITKWPELNAIINSHSTLDRLKQTQHWYFLSMTSGVIDNEFIEKRLAIGRVHSKIGLSTNWYLGTYLKYSDLAAIHFKKILPHQWVQVTHSLSKMFSLDSQLVLEAYEQDEQAKIQQLADDQQEILTTVSKAVQDLAAMIVELTSSSQAVAETAISTAESQDQSHSRLQDLNKEIEDISDMETTMRDISEQTHLLGLNAAIEAARSGEHGRGFQVVANEIRKLAARSKNSLDLIHDKLESVSQALEIVETNSRQTSIYARTQAASAQELTSFVQMIDRVAEELDELRKE</sequence>
<dbReference type="InterPro" id="IPR009050">
    <property type="entry name" value="Globin-like_sf"/>
</dbReference>
<dbReference type="SMART" id="SM00283">
    <property type="entry name" value="MA"/>
    <property type="match status" value="1"/>
</dbReference>
<accession>A0ABS4IWN3</accession>
<evidence type="ECO:0000313" key="5">
    <source>
        <dbReference type="EMBL" id="MBP1992002.1"/>
    </source>
</evidence>
<dbReference type="RefSeq" id="WP_245375622.1">
    <property type="nucleotide sequence ID" value="NZ_JAGGLB010000011.1"/>
</dbReference>